<accession>A0A318LZT5</accession>
<keyword evidence="1" id="KW-0812">Transmembrane</keyword>
<sequence length="496" mass="50764">MGLSELLAGFAEVFQPQVLLLAFLGCLAGTMVGVLPGLGPVSAIAILFPLTAYLGPAAAIVVLAAIYYGAMYGGSTSAILLKIPGEVSSLPAALEGYPMTRRGRAGTALAIAAGASFVAGIVGTIGVWLIGPHLAGFALEFGPPEMLGLVLFSLTAIAGLSSGSVVRGIGMAVAGMLLASVGLDLTSSQQRMTFGSLELMQGLDIVPVMIGLFGVAEVLRTLERGTPVAQAAKVGGFLPTRDEFRRSAGAAGRGTVTGFLLGLIPGMLPSTTTFLSYASERRRAERKGNSRFGQGAVEGIGGPEAANNATAMSGFVPLFSLGIPTGPTMALIMAALMVYGVVPGPTMFTSDADITAAVIASFFVANVILLVLNLPLAGVWAKIARVPYGVLGPVILVCCGVGAYTARNSVFDIVVCLVAGVAGWAMGKRGLPVAPFVMGFILGPMLELSLRQTVAISPMSLVESPIFLCFAAAALVSVWVAYRLHRKGVEKVDANA</sequence>
<feature type="transmembrane region" description="Helical" evidence="1">
    <location>
        <begin position="150"/>
        <end position="178"/>
    </location>
</feature>
<gene>
    <name evidence="3" type="ORF">BA062_09890</name>
</gene>
<keyword evidence="1" id="KW-1133">Transmembrane helix</keyword>
<dbReference type="PANTHER" id="PTHR35342:SF5">
    <property type="entry name" value="TRICARBOXYLIC TRANSPORT PROTEIN"/>
    <property type="match status" value="1"/>
</dbReference>
<dbReference type="EMBL" id="MASU01000005">
    <property type="protein sequence ID" value="PXY35785.1"/>
    <property type="molecule type" value="Genomic_DNA"/>
</dbReference>
<evidence type="ECO:0000256" key="1">
    <source>
        <dbReference type="SAM" id="Phobius"/>
    </source>
</evidence>
<dbReference type="Pfam" id="PF01970">
    <property type="entry name" value="TctA"/>
    <property type="match status" value="1"/>
</dbReference>
<feature type="transmembrane region" description="Helical" evidence="1">
    <location>
        <begin position="410"/>
        <end position="426"/>
    </location>
</feature>
<feature type="transmembrane region" description="Helical" evidence="1">
    <location>
        <begin position="318"/>
        <end position="342"/>
    </location>
</feature>
<evidence type="ECO:0000313" key="4">
    <source>
        <dbReference type="Proteomes" id="UP000247892"/>
    </source>
</evidence>
<comment type="caution">
    <text evidence="3">The sequence shown here is derived from an EMBL/GenBank/DDBJ whole genome shotgun (WGS) entry which is preliminary data.</text>
</comment>
<feature type="transmembrane region" description="Helical" evidence="1">
    <location>
        <begin position="433"/>
        <end position="450"/>
    </location>
</feature>
<proteinExistence type="predicted"/>
<protein>
    <submittedName>
        <fullName evidence="3">Transporter</fullName>
    </submittedName>
</protein>
<feature type="transmembrane region" description="Helical" evidence="1">
    <location>
        <begin position="199"/>
        <end position="219"/>
    </location>
</feature>
<dbReference type="PANTHER" id="PTHR35342">
    <property type="entry name" value="TRICARBOXYLIC TRANSPORT PROTEIN"/>
    <property type="match status" value="1"/>
</dbReference>
<keyword evidence="1" id="KW-0472">Membrane</keyword>
<feature type="transmembrane region" description="Helical" evidence="1">
    <location>
        <begin position="18"/>
        <end position="38"/>
    </location>
</feature>
<feature type="transmembrane region" description="Helical" evidence="1">
    <location>
        <begin position="256"/>
        <end position="278"/>
    </location>
</feature>
<feature type="domain" description="DUF112" evidence="2">
    <location>
        <begin position="19"/>
        <end position="437"/>
    </location>
</feature>
<dbReference type="InterPro" id="IPR002823">
    <property type="entry name" value="DUF112_TM"/>
</dbReference>
<name>A0A318LZT5_9PSEU</name>
<reference evidence="3 4" key="1">
    <citation type="submission" date="2016-07" db="EMBL/GenBank/DDBJ databases">
        <title>Draft genome sequence of Prauserella sp. YIM 121212, isolated from alkaline soil.</title>
        <authorList>
            <person name="Ruckert C."/>
            <person name="Albersmeier A."/>
            <person name="Jiang C.-L."/>
            <person name="Jiang Y."/>
            <person name="Kalinowski J."/>
            <person name="Schneider O."/>
            <person name="Winkler A."/>
            <person name="Zotchev S.B."/>
        </authorList>
    </citation>
    <scope>NUCLEOTIDE SEQUENCE [LARGE SCALE GENOMIC DNA]</scope>
    <source>
        <strain evidence="3 4">YIM 121212</strain>
    </source>
</reference>
<dbReference type="Proteomes" id="UP000247892">
    <property type="component" value="Unassembled WGS sequence"/>
</dbReference>
<keyword evidence="4" id="KW-1185">Reference proteome</keyword>
<dbReference type="AlphaFoldDB" id="A0A318LZT5"/>
<evidence type="ECO:0000259" key="2">
    <source>
        <dbReference type="Pfam" id="PF01970"/>
    </source>
</evidence>
<feature type="transmembrane region" description="Helical" evidence="1">
    <location>
        <begin position="108"/>
        <end position="130"/>
    </location>
</feature>
<organism evidence="3 4">
    <name type="scientific">Prauserella flavalba</name>
    <dbReference type="NCBI Taxonomy" id="1477506"/>
    <lineage>
        <taxon>Bacteria</taxon>
        <taxon>Bacillati</taxon>
        <taxon>Actinomycetota</taxon>
        <taxon>Actinomycetes</taxon>
        <taxon>Pseudonocardiales</taxon>
        <taxon>Pseudonocardiaceae</taxon>
        <taxon>Prauserella</taxon>
    </lineage>
</organism>
<dbReference type="RefSeq" id="WP_110335791.1">
    <property type="nucleotide sequence ID" value="NZ_MASU01000005.1"/>
</dbReference>
<evidence type="ECO:0000313" key="3">
    <source>
        <dbReference type="EMBL" id="PXY35785.1"/>
    </source>
</evidence>
<feature type="transmembrane region" description="Helical" evidence="1">
    <location>
        <begin position="386"/>
        <end position="404"/>
    </location>
</feature>
<feature type="transmembrane region" description="Helical" evidence="1">
    <location>
        <begin position="354"/>
        <end position="374"/>
    </location>
</feature>
<feature type="transmembrane region" description="Helical" evidence="1">
    <location>
        <begin position="462"/>
        <end position="482"/>
    </location>
</feature>
<feature type="transmembrane region" description="Helical" evidence="1">
    <location>
        <begin position="44"/>
        <end position="68"/>
    </location>
</feature>
<dbReference type="OrthoDB" id="9781349at2"/>